<keyword evidence="1" id="KW-0808">Transferase</keyword>
<sequence length="235" mass="25158">MSLFSTVARRGMATAITGVSGARVVNPEALRSGDDGQAPLQQAIFYSNHSSHLDMVTLWAALPAHLQKRVRPIAAKDYWGSGLKKTLAEKLFNAYLVDRHGASTSKGRDSGSGVSPKGQITGMTEVLDGGDSLIIFPEGTRGSGEMIAQFHGGLYKLAQHDPRIPVVPVALSNLGRILPKGERVPVPHLSKVTFHPPLYVGADEPKAEFLDRARQVLVESLREDGSGDEEPGDTA</sequence>
<dbReference type="PANTHER" id="PTHR10434">
    <property type="entry name" value="1-ACYL-SN-GLYCEROL-3-PHOSPHATE ACYLTRANSFERASE"/>
    <property type="match status" value="1"/>
</dbReference>
<evidence type="ECO:0000256" key="1">
    <source>
        <dbReference type="ARBA" id="ARBA00022679"/>
    </source>
</evidence>
<accession>A0ABV5JM28</accession>
<dbReference type="SMART" id="SM00563">
    <property type="entry name" value="PlsC"/>
    <property type="match status" value="1"/>
</dbReference>
<evidence type="ECO:0000256" key="2">
    <source>
        <dbReference type="ARBA" id="ARBA00023315"/>
    </source>
</evidence>
<dbReference type="EMBL" id="JBHMDY010000002">
    <property type="protein sequence ID" value="MFB9258716.1"/>
    <property type="molecule type" value="Genomic_DNA"/>
</dbReference>
<evidence type="ECO:0000313" key="5">
    <source>
        <dbReference type="Proteomes" id="UP001589700"/>
    </source>
</evidence>
<protein>
    <submittedName>
        <fullName evidence="4">Lysophospholipid acyltransferase family protein</fullName>
    </submittedName>
</protein>
<evidence type="ECO:0000259" key="3">
    <source>
        <dbReference type="SMART" id="SM00563"/>
    </source>
</evidence>
<evidence type="ECO:0000313" key="4">
    <source>
        <dbReference type="EMBL" id="MFB9258716.1"/>
    </source>
</evidence>
<dbReference type="RefSeq" id="WP_182632479.1">
    <property type="nucleotide sequence ID" value="NZ_JAALDM010000148.1"/>
</dbReference>
<proteinExistence type="predicted"/>
<dbReference type="PANTHER" id="PTHR10434:SF11">
    <property type="entry name" value="1-ACYL-SN-GLYCEROL-3-PHOSPHATE ACYLTRANSFERASE"/>
    <property type="match status" value="1"/>
</dbReference>
<dbReference type="SUPFAM" id="SSF69593">
    <property type="entry name" value="Glycerol-3-phosphate (1)-acyltransferase"/>
    <property type="match status" value="1"/>
</dbReference>
<keyword evidence="2 4" id="KW-0012">Acyltransferase</keyword>
<feature type="domain" description="Phospholipid/glycerol acyltransferase" evidence="3">
    <location>
        <begin position="43"/>
        <end position="174"/>
    </location>
</feature>
<reference evidence="4 5" key="1">
    <citation type="submission" date="2024-09" db="EMBL/GenBank/DDBJ databases">
        <authorList>
            <person name="Sun Q."/>
            <person name="Mori K."/>
        </authorList>
    </citation>
    <scope>NUCLEOTIDE SEQUENCE [LARGE SCALE GENOMIC DNA]</scope>
    <source>
        <strain evidence="4 5">CCM 7659</strain>
    </source>
</reference>
<comment type="caution">
    <text evidence="4">The sequence shown here is derived from an EMBL/GenBank/DDBJ whole genome shotgun (WGS) entry which is preliminary data.</text>
</comment>
<dbReference type="InterPro" id="IPR002123">
    <property type="entry name" value="Plipid/glycerol_acylTrfase"/>
</dbReference>
<organism evidence="4 5">
    <name type="scientific">Dietzia aerolata</name>
    <dbReference type="NCBI Taxonomy" id="595984"/>
    <lineage>
        <taxon>Bacteria</taxon>
        <taxon>Bacillati</taxon>
        <taxon>Actinomycetota</taxon>
        <taxon>Actinomycetes</taxon>
        <taxon>Mycobacteriales</taxon>
        <taxon>Dietziaceae</taxon>
        <taxon>Dietzia</taxon>
    </lineage>
</organism>
<name>A0ABV5JM28_9ACTN</name>
<dbReference type="Proteomes" id="UP001589700">
    <property type="component" value="Unassembled WGS sequence"/>
</dbReference>
<dbReference type="Pfam" id="PF01553">
    <property type="entry name" value="Acyltransferase"/>
    <property type="match status" value="1"/>
</dbReference>
<dbReference type="CDD" id="cd07989">
    <property type="entry name" value="LPLAT_AGPAT-like"/>
    <property type="match status" value="1"/>
</dbReference>
<gene>
    <name evidence="4" type="ORF">ACFFVD_02770</name>
</gene>
<keyword evidence="5" id="KW-1185">Reference proteome</keyword>
<dbReference type="GO" id="GO:0016746">
    <property type="term" value="F:acyltransferase activity"/>
    <property type="evidence" value="ECO:0007669"/>
    <property type="project" value="UniProtKB-KW"/>
</dbReference>